<protein>
    <submittedName>
        <fullName evidence="2">Beta-Fructufuranosidase</fullName>
        <ecNumber evidence="2">3.2.1.26</ecNumber>
    </submittedName>
</protein>
<dbReference type="InterPro" id="IPR023296">
    <property type="entry name" value="Glyco_hydro_beta-prop_sf"/>
</dbReference>
<feature type="signal peptide" evidence="1">
    <location>
        <begin position="1"/>
        <end position="23"/>
    </location>
</feature>
<comment type="caution">
    <text evidence="2">The sequence shown here is derived from an EMBL/GenBank/DDBJ whole genome shotgun (WGS) entry which is preliminary data.</text>
</comment>
<evidence type="ECO:0000313" key="2">
    <source>
        <dbReference type="EMBL" id="KAL1885327.1"/>
    </source>
</evidence>
<name>A0ABR3YBZ4_9PEZI</name>
<dbReference type="Gene3D" id="2.115.10.20">
    <property type="entry name" value="Glycosyl hydrolase domain, family 43"/>
    <property type="match status" value="1"/>
</dbReference>
<sequence>MVAQTSIVRALSLAAIAAIPVSSFVVQPSRASQAYDDEKCLKMAVSNSTLENDCLKFRPKLHVMPSKGWLNDPCGP</sequence>
<keyword evidence="2" id="KW-0326">Glycosidase</keyword>
<proteinExistence type="predicted"/>
<keyword evidence="2" id="KW-0378">Hydrolase</keyword>
<evidence type="ECO:0000313" key="3">
    <source>
        <dbReference type="Proteomes" id="UP001583280"/>
    </source>
</evidence>
<gene>
    <name evidence="2" type="primary">MgSUC1_3</name>
    <name evidence="2" type="ORF">Cpir12675_007003</name>
</gene>
<dbReference type="GO" id="GO:0004564">
    <property type="term" value="F:beta-fructofuranosidase activity"/>
    <property type="evidence" value="ECO:0007669"/>
    <property type="project" value="UniProtKB-EC"/>
</dbReference>
<feature type="chain" id="PRO_5047444193" evidence="1">
    <location>
        <begin position="24"/>
        <end position="76"/>
    </location>
</feature>
<feature type="non-terminal residue" evidence="2">
    <location>
        <position position="76"/>
    </location>
</feature>
<dbReference type="EMBL" id="JAWDJO010000530">
    <property type="protein sequence ID" value="KAL1885327.1"/>
    <property type="molecule type" value="Genomic_DNA"/>
</dbReference>
<dbReference type="EC" id="3.2.1.26" evidence="2"/>
<evidence type="ECO:0000256" key="1">
    <source>
        <dbReference type="SAM" id="SignalP"/>
    </source>
</evidence>
<keyword evidence="1" id="KW-0732">Signal</keyword>
<dbReference type="Proteomes" id="UP001583280">
    <property type="component" value="Unassembled WGS sequence"/>
</dbReference>
<accession>A0ABR3YBZ4</accession>
<organism evidence="2 3">
    <name type="scientific">Ceratocystis pirilliformis</name>
    <dbReference type="NCBI Taxonomy" id="259994"/>
    <lineage>
        <taxon>Eukaryota</taxon>
        <taxon>Fungi</taxon>
        <taxon>Dikarya</taxon>
        <taxon>Ascomycota</taxon>
        <taxon>Pezizomycotina</taxon>
        <taxon>Sordariomycetes</taxon>
        <taxon>Hypocreomycetidae</taxon>
        <taxon>Microascales</taxon>
        <taxon>Ceratocystidaceae</taxon>
        <taxon>Ceratocystis</taxon>
    </lineage>
</organism>
<reference evidence="2 3" key="1">
    <citation type="journal article" date="2024" name="IMA Fungus">
        <title>IMA Genome - F19 : A genome assembly and annotation guide to empower mycologists, including annotated draft genome sequences of Ceratocystis pirilliformis, Diaporthe australafricana, Fusarium ophioides, Paecilomyces lecythidis, and Sporothrix stenoceras.</title>
        <authorList>
            <person name="Aylward J."/>
            <person name="Wilson A.M."/>
            <person name="Visagie C.M."/>
            <person name="Spraker J."/>
            <person name="Barnes I."/>
            <person name="Buitendag C."/>
            <person name="Ceriani C."/>
            <person name="Del Mar Angel L."/>
            <person name="du Plessis D."/>
            <person name="Fuchs T."/>
            <person name="Gasser K."/>
            <person name="Kramer D."/>
            <person name="Li W."/>
            <person name="Munsamy K."/>
            <person name="Piso A."/>
            <person name="Price J.L."/>
            <person name="Sonnekus B."/>
            <person name="Thomas C."/>
            <person name="van der Nest A."/>
            <person name="van Dijk A."/>
            <person name="van Heerden A."/>
            <person name="van Vuuren N."/>
            <person name="Yilmaz N."/>
            <person name="Duong T.A."/>
            <person name="van der Merwe N.A."/>
            <person name="Wingfield M.J."/>
            <person name="Wingfield B.D."/>
        </authorList>
    </citation>
    <scope>NUCLEOTIDE SEQUENCE [LARGE SCALE GENOMIC DNA]</scope>
    <source>
        <strain evidence="2 3">CMW 12675</strain>
    </source>
</reference>
<keyword evidence="3" id="KW-1185">Reference proteome</keyword>